<protein>
    <recommendedName>
        <fullName evidence="4">Phage abortive infection protein</fullName>
    </recommendedName>
</protein>
<dbReference type="AlphaFoldDB" id="A0A0F5JDH7"/>
<dbReference type="EMBL" id="AQHW01000015">
    <property type="protein sequence ID" value="KKB55540.1"/>
    <property type="molecule type" value="Genomic_DNA"/>
</dbReference>
<gene>
    <name evidence="2" type="ORF">HMPREF1536_03011</name>
</gene>
<keyword evidence="1" id="KW-0812">Transmembrane</keyword>
<proteinExistence type="predicted"/>
<comment type="caution">
    <text evidence="2">The sequence shown here is derived from an EMBL/GenBank/DDBJ whole genome shotgun (WGS) entry which is preliminary data.</text>
</comment>
<sequence>MKKVYKYFGKHPLLICAIVVFTICLIMFILYITKFNNGLSSESDKWSAFGCYFSSITGFLAFGAVLYTSHLSELRAEDAERKNREQEIDAENRSRIDNERTIFFQLLGLHTKKVDSVVFKDDRASEAFKSYYAKASDYLSIYILIKELINIKDTEDINDELRGGYKKLFSTHFPKCKFDYSVKNFDDFKKKVKSELLYDCIYMPKNFAFNIQPIISRKVQEEDFSYLYEVIKFVADIMYKEYGHILGHYFRNMYYVMDTINNFSDQKNYKELFRAQLSRYELALGVFNAVSSRSGIKMVELLEDFAVFKDLYEEDMKILKFAKEGGVEPSILIKNILNEYKKDVSKKSDK</sequence>
<evidence type="ECO:0000256" key="1">
    <source>
        <dbReference type="SAM" id="Phobius"/>
    </source>
</evidence>
<evidence type="ECO:0008006" key="4">
    <source>
        <dbReference type="Google" id="ProtNLM"/>
    </source>
</evidence>
<keyword evidence="1" id="KW-0472">Membrane</keyword>
<dbReference type="HOGENOM" id="CLU_747341_0_0_10"/>
<name>A0A0F5JDH7_9BACT</name>
<reference evidence="2 3" key="1">
    <citation type="submission" date="2013-04" db="EMBL/GenBank/DDBJ databases">
        <title>The Genome Sequence of Parabacteroides gordonii DSM 23371.</title>
        <authorList>
            <consortium name="The Broad Institute Genomics Platform"/>
            <person name="Earl A."/>
            <person name="Ward D."/>
            <person name="Feldgarden M."/>
            <person name="Gevers D."/>
            <person name="Martens E."/>
            <person name="Sakamoto M."/>
            <person name="Benno Y."/>
            <person name="Suzuki N."/>
            <person name="Matsunaga N."/>
            <person name="Koshihara K."/>
            <person name="Seki M."/>
            <person name="Komiya H."/>
            <person name="Walker B."/>
            <person name="Young S."/>
            <person name="Zeng Q."/>
            <person name="Gargeya S."/>
            <person name="Fitzgerald M."/>
            <person name="Haas B."/>
            <person name="Abouelleil A."/>
            <person name="Allen A.W."/>
            <person name="Alvarado L."/>
            <person name="Arachchi H.M."/>
            <person name="Berlin A.M."/>
            <person name="Chapman S.B."/>
            <person name="Gainer-Dewar J."/>
            <person name="Goldberg J."/>
            <person name="Griggs A."/>
            <person name="Gujja S."/>
            <person name="Hansen M."/>
            <person name="Howarth C."/>
            <person name="Imamovic A."/>
            <person name="Ireland A."/>
            <person name="Larimer J."/>
            <person name="McCowan C."/>
            <person name="Murphy C."/>
            <person name="Pearson M."/>
            <person name="Poon T.W."/>
            <person name="Priest M."/>
            <person name="Roberts A."/>
            <person name="Saif S."/>
            <person name="Shea T."/>
            <person name="Sisk P."/>
            <person name="Sykes S."/>
            <person name="Wortman J."/>
            <person name="Nusbaum C."/>
            <person name="Birren B."/>
        </authorList>
    </citation>
    <scope>NUCLEOTIDE SEQUENCE [LARGE SCALE GENOMIC DNA]</scope>
    <source>
        <strain evidence="2 3">MS-1</strain>
    </source>
</reference>
<dbReference type="InterPro" id="IPR031709">
    <property type="entry name" value="PutAbiC"/>
</dbReference>
<organism evidence="2 3">
    <name type="scientific">Parabacteroides gordonii MS-1 = DSM 23371</name>
    <dbReference type="NCBI Taxonomy" id="1203610"/>
    <lineage>
        <taxon>Bacteria</taxon>
        <taxon>Pseudomonadati</taxon>
        <taxon>Bacteroidota</taxon>
        <taxon>Bacteroidia</taxon>
        <taxon>Bacteroidales</taxon>
        <taxon>Tannerellaceae</taxon>
        <taxon>Parabacteroides</taxon>
    </lineage>
</organism>
<dbReference type="RefSeq" id="WP_028728745.1">
    <property type="nucleotide sequence ID" value="NZ_AUAE01000036.1"/>
</dbReference>
<feature type="transmembrane region" description="Helical" evidence="1">
    <location>
        <begin position="46"/>
        <end position="67"/>
    </location>
</feature>
<accession>A0A0F5JDH7</accession>
<keyword evidence="3" id="KW-1185">Reference proteome</keyword>
<dbReference type="Pfam" id="PF16872">
    <property type="entry name" value="putAbiC"/>
    <property type="match status" value="1"/>
</dbReference>
<keyword evidence="1" id="KW-1133">Transmembrane helix</keyword>
<evidence type="ECO:0000313" key="3">
    <source>
        <dbReference type="Proteomes" id="UP000033035"/>
    </source>
</evidence>
<dbReference type="Proteomes" id="UP000033035">
    <property type="component" value="Unassembled WGS sequence"/>
</dbReference>
<evidence type="ECO:0000313" key="2">
    <source>
        <dbReference type="EMBL" id="KKB55540.1"/>
    </source>
</evidence>
<dbReference type="STRING" id="1203610.HMPREF1536_03011"/>
<dbReference type="PATRIC" id="fig|1203610.3.peg.3076"/>
<feature type="transmembrane region" description="Helical" evidence="1">
    <location>
        <begin position="12"/>
        <end position="34"/>
    </location>
</feature>